<accession>A0AAI9YV01</accession>
<dbReference type="EMBL" id="MOOE01000009">
    <property type="protein sequence ID" value="KAK1524137.1"/>
    <property type="molecule type" value="Genomic_DNA"/>
</dbReference>
<evidence type="ECO:0000313" key="3">
    <source>
        <dbReference type="Proteomes" id="UP001240678"/>
    </source>
</evidence>
<name>A0AAI9YV01_9PEZI</name>
<organism evidence="2 3">
    <name type="scientific">Colletotrichum costaricense</name>
    <dbReference type="NCBI Taxonomy" id="1209916"/>
    <lineage>
        <taxon>Eukaryota</taxon>
        <taxon>Fungi</taxon>
        <taxon>Dikarya</taxon>
        <taxon>Ascomycota</taxon>
        <taxon>Pezizomycotina</taxon>
        <taxon>Sordariomycetes</taxon>
        <taxon>Hypocreomycetidae</taxon>
        <taxon>Glomerellales</taxon>
        <taxon>Glomerellaceae</taxon>
        <taxon>Colletotrichum</taxon>
        <taxon>Colletotrichum acutatum species complex</taxon>
    </lineage>
</organism>
<keyword evidence="3" id="KW-1185">Reference proteome</keyword>
<protein>
    <submittedName>
        <fullName evidence="2">Uncharacterized protein</fullName>
    </submittedName>
</protein>
<evidence type="ECO:0000313" key="2">
    <source>
        <dbReference type="EMBL" id="KAK1524137.1"/>
    </source>
</evidence>
<reference evidence="2 3" key="1">
    <citation type="submission" date="2016-10" db="EMBL/GenBank/DDBJ databases">
        <title>The genome sequence of Colletotrichum fioriniae PJ7.</title>
        <authorList>
            <person name="Baroncelli R."/>
        </authorList>
    </citation>
    <scope>NUCLEOTIDE SEQUENCE [LARGE SCALE GENOMIC DNA]</scope>
    <source>
        <strain evidence="2 3">IMI 309622</strain>
    </source>
</reference>
<dbReference type="GeneID" id="85340930"/>
<evidence type="ECO:0000256" key="1">
    <source>
        <dbReference type="SAM" id="MobiDB-lite"/>
    </source>
</evidence>
<gene>
    <name evidence="2" type="ORF">CCOS01_09224</name>
</gene>
<comment type="caution">
    <text evidence="2">The sequence shown here is derived from an EMBL/GenBank/DDBJ whole genome shotgun (WGS) entry which is preliminary data.</text>
</comment>
<dbReference type="Proteomes" id="UP001240678">
    <property type="component" value="Unassembled WGS sequence"/>
</dbReference>
<feature type="region of interest" description="Disordered" evidence="1">
    <location>
        <begin position="1"/>
        <end position="25"/>
    </location>
</feature>
<sequence length="37" mass="3968">MYLSSGSGCTDRHGMPSVMRAADRPLFPPGLSSQILM</sequence>
<proteinExistence type="predicted"/>
<dbReference type="RefSeq" id="XP_060312083.1">
    <property type="nucleotide sequence ID" value="XM_060457383.1"/>
</dbReference>
<dbReference type="AlphaFoldDB" id="A0AAI9YV01"/>